<sequence length="227" mass="25516">MLQHHKQGHKDCPVMLMELLLKEPVTHKTLEIMFELLEMLSLFLDDQLEMSLYASGLLTGVVVNLGYSLTQVQPFLLGQSLTDSGRTLEFASEDLSMFLFKSLFKEECDKHLFQMDMVATIQMSKCCVLKNLEEVLHFHQSLPGGSNKGNTYQLPDGSPLELTLLQRMAAEIFFSQQAFGPQGPSISQTLVYSSPMRTPGRQCSYSMWWPVMETAHILASPSACARS</sequence>
<dbReference type="InterPro" id="IPR043129">
    <property type="entry name" value="ATPase_NBD"/>
</dbReference>
<dbReference type="Pfam" id="PF00022">
    <property type="entry name" value="Actin"/>
    <property type="match status" value="1"/>
</dbReference>
<dbReference type="InterPro" id="IPR004000">
    <property type="entry name" value="Actin"/>
</dbReference>
<dbReference type="AlphaFoldDB" id="A0A091CXE1"/>
<gene>
    <name evidence="1" type="ORF">H920_15679</name>
</gene>
<keyword evidence="2" id="KW-1185">Reference proteome</keyword>
<dbReference type="FunFam" id="3.90.640.10:FF:000027">
    <property type="entry name" value="Actin like 8"/>
    <property type="match status" value="1"/>
</dbReference>
<dbReference type="Gene3D" id="3.30.420.40">
    <property type="match status" value="2"/>
</dbReference>
<dbReference type="Proteomes" id="UP000028990">
    <property type="component" value="Unassembled WGS sequence"/>
</dbReference>
<dbReference type="EMBL" id="KN123896">
    <property type="protein sequence ID" value="KFO22913.1"/>
    <property type="molecule type" value="Genomic_DNA"/>
</dbReference>
<dbReference type="SUPFAM" id="SSF53067">
    <property type="entry name" value="Actin-like ATPase domain"/>
    <property type="match status" value="1"/>
</dbReference>
<organism evidence="1 2">
    <name type="scientific">Fukomys damarensis</name>
    <name type="common">Damaraland mole rat</name>
    <name type="synonym">Cryptomys damarensis</name>
    <dbReference type="NCBI Taxonomy" id="885580"/>
    <lineage>
        <taxon>Eukaryota</taxon>
        <taxon>Metazoa</taxon>
        <taxon>Chordata</taxon>
        <taxon>Craniata</taxon>
        <taxon>Vertebrata</taxon>
        <taxon>Euteleostomi</taxon>
        <taxon>Mammalia</taxon>
        <taxon>Eutheria</taxon>
        <taxon>Euarchontoglires</taxon>
        <taxon>Glires</taxon>
        <taxon>Rodentia</taxon>
        <taxon>Hystricomorpha</taxon>
        <taxon>Bathyergidae</taxon>
        <taxon>Fukomys</taxon>
    </lineage>
</organism>
<evidence type="ECO:0000313" key="1">
    <source>
        <dbReference type="EMBL" id="KFO22913.1"/>
    </source>
</evidence>
<proteinExistence type="predicted"/>
<dbReference type="Gene3D" id="3.90.640.10">
    <property type="entry name" value="Actin, Chain A, domain 4"/>
    <property type="match status" value="1"/>
</dbReference>
<name>A0A091CXE1_FUKDA</name>
<accession>A0A091CXE1</accession>
<dbReference type="PANTHER" id="PTHR11937">
    <property type="entry name" value="ACTIN"/>
    <property type="match status" value="1"/>
</dbReference>
<dbReference type="PRINTS" id="PR00190">
    <property type="entry name" value="ACTIN"/>
</dbReference>
<protein>
    <submittedName>
        <fullName evidence="1">Actin-like protein 8</fullName>
    </submittedName>
</protein>
<reference evidence="1 2" key="1">
    <citation type="submission" date="2013-11" db="EMBL/GenBank/DDBJ databases">
        <title>The Damaraland mole rat (Fukomys damarensis) genome and evolution of African mole rats.</title>
        <authorList>
            <person name="Gladyshev V.N."/>
            <person name="Fang X."/>
        </authorList>
    </citation>
    <scope>NUCLEOTIDE SEQUENCE [LARGE SCALE GENOMIC DNA]</scope>
    <source>
        <tissue evidence="1">Liver</tissue>
    </source>
</reference>
<evidence type="ECO:0000313" key="2">
    <source>
        <dbReference type="Proteomes" id="UP000028990"/>
    </source>
</evidence>